<name>A0A9Q3GIR0_9BASI</name>
<proteinExistence type="predicted"/>
<feature type="domain" description="HPP transmembrane region" evidence="2">
    <location>
        <begin position="7"/>
        <end position="148"/>
    </location>
</feature>
<dbReference type="InterPro" id="IPR058581">
    <property type="entry name" value="TM_HPP"/>
</dbReference>
<dbReference type="Pfam" id="PF04982">
    <property type="entry name" value="TM_HPP"/>
    <property type="match status" value="1"/>
</dbReference>
<dbReference type="AlphaFoldDB" id="A0A9Q3GIR0"/>
<organism evidence="3 4">
    <name type="scientific">Austropuccinia psidii MF-1</name>
    <dbReference type="NCBI Taxonomy" id="1389203"/>
    <lineage>
        <taxon>Eukaryota</taxon>
        <taxon>Fungi</taxon>
        <taxon>Dikarya</taxon>
        <taxon>Basidiomycota</taxon>
        <taxon>Pucciniomycotina</taxon>
        <taxon>Pucciniomycetes</taxon>
        <taxon>Pucciniales</taxon>
        <taxon>Sphaerophragmiaceae</taxon>
        <taxon>Austropuccinia</taxon>
    </lineage>
</organism>
<evidence type="ECO:0000313" key="3">
    <source>
        <dbReference type="EMBL" id="MBW0467982.1"/>
    </source>
</evidence>
<protein>
    <recommendedName>
        <fullName evidence="2">HPP transmembrane region domain-containing protein</fullName>
    </recommendedName>
</protein>
<keyword evidence="4" id="KW-1185">Reference proteome</keyword>
<evidence type="ECO:0000256" key="1">
    <source>
        <dbReference type="SAM" id="Phobius"/>
    </source>
</evidence>
<dbReference type="Proteomes" id="UP000765509">
    <property type="component" value="Unassembled WGS sequence"/>
</dbReference>
<feature type="transmembrane region" description="Helical" evidence="1">
    <location>
        <begin position="37"/>
        <end position="56"/>
    </location>
</feature>
<evidence type="ECO:0000313" key="4">
    <source>
        <dbReference type="Proteomes" id="UP000765509"/>
    </source>
</evidence>
<dbReference type="InterPro" id="IPR007065">
    <property type="entry name" value="HPP"/>
</dbReference>
<dbReference type="EMBL" id="AVOT02001736">
    <property type="protein sequence ID" value="MBW0467982.1"/>
    <property type="molecule type" value="Genomic_DNA"/>
</dbReference>
<dbReference type="OrthoDB" id="2016548at2759"/>
<feature type="transmembrane region" description="Helical" evidence="1">
    <location>
        <begin position="119"/>
        <end position="139"/>
    </location>
</feature>
<dbReference type="PANTHER" id="PTHR33741">
    <property type="entry name" value="TRANSMEMBRANE PROTEIN DDB_G0269096-RELATED"/>
    <property type="match status" value="1"/>
</dbReference>
<comment type="caution">
    <text evidence="3">The sequence shown here is derived from an EMBL/GenBank/DDBJ whole genome shotgun (WGS) entry which is preliminary data.</text>
</comment>
<keyword evidence="1" id="KW-0812">Transmembrane</keyword>
<keyword evidence="1" id="KW-1133">Transmembrane helix</keyword>
<dbReference type="PANTHER" id="PTHR33741:SF5">
    <property type="entry name" value="TRANSMEMBRANE PROTEIN DDB_G0269096-RELATED"/>
    <property type="match status" value="1"/>
</dbReference>
<evidence type="ECO:0000259" key="2">
    <source>
        <dbReference type="Pfam" id="PF04982"/>
    </source>
</evidence>
<gene>
    <name evidence="3" type="ORF">O181_007697</name>
</gene>
<reference evidence="3" key="1">
    <citation type="submission" date="2021-03" db="EMBL/GenBank/DDBJ databases">
        <title>Draft genome sequence of rust myrtle Austropuccinia psidii MF-1, a brazilian biotype.</title>
        <authorList>
            <person name="Quecine M.C."/>
            <person name="Pachon D.M.R."/>
            <person name="Bonatelli M.L."/>
            <person name="Correr F.H."/>
            <person name="Franceschini L.M."/>
            <person name="Leite T.F."/>
            <person name="Margarido G.R.A."/>
            <person name="Almeida C.A."/>
            <person name="Ferrarezi J.A."/>
            <person name="Labate C.A."/>
        </authorList>
    </citation>
    <scope>NUCLEOTIDE SEQUENCE</scope>
    <source>
        <strain evidence="3">MF-1</strain>
    </source>
</reference>
<sequence length="157" mass="16931">MNSMLSHLSIPIILGPTGATAVTLFALPHTPAASPRNVLLGYLSGSFFATLMTRLFLQSTEVIGSVNQGKDISPKLWLCGCGAVTLSLAFQRITNSLHPPGGAIALVGTFAPGLVKLGWKYIGCVMTWAGLLLAFSLVFGNIGRRRYPLYWWWPPNN</sequence>
<accession>A0A9Q3GIR0</accession>
<keyword evidence="1" id="KW-0472">Membrane</keyword>